<keyword evidence="1" id="KW-0175">Coiled coil</keyword>
<organism evidence="2 3">
    <name type="scientific">Pisolithus tinctorius Marx 270</name>
    <dbReference type="NCBI Taxonomy" id="870435"/>
    <lineage>
        <taxon>Eukaryota</taxon>
        <taxon>Fungi</taxon>
        <taxon>Dikarya</taxon>
        <taxon>Basidiomycota</taxon>
        <taxon>Agaricomycotina</taxon>
        <taxon>Agaricomycetes</taxon>
        <taxon>Agaricomycetidae</taxon>
        <taxon>Boletales</taxon>
        <taxon>Sclerodermatineae</taxon>
        <taxon>Pisolithaceae</taxon>
        <taxon>Pisolithus</taxon>
    </lineage>
</organism>
<dbReference type="EMBL" id="KN832015">
    <property type="protein sequence ID" value="KIN98450.1"/>
    <property type="molecule type" value="Genomic_DNA"/>
</dbReference>
<evidence type="ECO:0000313" key="3">
    <source>
        <dbReference type="Proteomes" id="UP000054217"/>
    </source>
</evidence>
<evidence type="ECO:0000256" key="1">
    <source>
        <dbReference type="SAM" id="Coils"/>
    </source>
</evidence>
<dbReference type="InParanoid" id="A0A0C3NSH1"/>
<name>A0A0C3NSH1_PISTI</name>
<dbReference type="STRING" id="870435.A0A0C3NSH1"/>
<gene>
    <name evidence="2" type="ORF">M404DRAFT_157591</name>
</gene>
<dbReference type="AlphaFoldDB" id="A0A0C3NSH1"/>
<reference evidence="3" key="2">
    <citation type="submission" date="2015-01" db="EMBL/GenBank/DDBJ databases">
        <title>Evolutionary Origins and Diversification of the Mycorrhizal Mutualists.</title>
        <authorList>
            <consortium name="DOE Joint Genome Institute"/>
            <consortium name="Mycorrhizal Genomics Consortium"/>
            <person name="Kohler A."/>
            <person name="Kuo A."/>
            <person name="Nagy L.G."/>
            <person name="Floudas D."/>
            <person name="Copeland A."/>
            <person name="Barry K.W."/>
            <person name="Cichocki N."/>
            <person name="Veneault-Fourrey C."/>
            <person name="LaButti K."/>
            <person name="Lindquist E.A."/>
            <person name="Lipzen A."/>
            <person name="Lundell T."/>
            <person name="Morin E."/>
            <person name="Murat C."/>
            <person name="Riley R."/>
            <person name="Ohm R."/>
            <person name="Sun H."/>
            <person name="Tunlid A."/>
            <person name="Henrissat B."/>
            <person name="Grigoriev I.V."/>
            <person name="Hibbett D.S."/>
            <person name="Martin F."/>
        </authorList>
    </citation>
    <scope>NUCLEOTIDE SEQUENCE [LARGE SCALE GENOMIC DNA]</scope>
    <source>
        <strain evidence="3">Marx 270</strain>
    </source>
</reference>
<accession>A0A0C3NSH1</accession>
<keyword evidence="3" id="KW-1185">Reference proteome</keyword>
<evidence type="ECO:0000313" key="2">
    <source>
        <dbReference type="EMBL" id="KIN98450.1"/>
    </source>
</evidence>
<protein>
    <submittedName>
        <fullName evidence="2">Uncharacterized protein</fullName>
    </submittedName>
</protein>
<dbReference type="OrthoDB" id="2688210at2759"/>
<dbReference type="Proteomes" id="UP000054217">
    <property type="component" value="Unassembled WGS sequence"/>
</dbReference>
<reference evidence="2 3" key="1">
    <citation type="submission" date="2014-04" db="EMBL/GenBank/DDBJ databases">
        <authorList>
            <consortium name="DOE Joint Genome Institute"/>
            <person name="Kuo A."/>
            <person name="Kohler A."/>
            <person name="Costa M.D."/>
            <person name="Nagy L.G."/>
            <person name="Floudas D."/>
            <person name="Copeland A."/>
            <person name="Barry K.W."/>
            <person name="Cichocki N."/>
            <person name="Veneault-Fourrey C."/>
            <person name="LaButti K."/>
            <person name="Lindquist E.A."/>
            <person name="Lipzen A."/>
            <person name="Lundell T."/>
            <person name="Morin E."/>
            <person name="Murat C."/>
            <person name="Sun H."/>
            <person name="Tunlid A."/>
            <person name="Henrissat B."/>
            <person name="Grigoriev I.V."/>
            <person name="Hibbett D.S."/>
            <person name="Martin F."/>
            <person name="Nordberg H.P."/>
            <person name="Cantor M.N."/>
            <person name="Hua S.X."/>
        </authorList>
    </citation>
    <scope>NUCLEOTIDE SEQUENCE [LARGE SCALE GENOMIC DNA]</scope>
    <source>
        <strain evidence="2 3">Marx 270</strain>
    </source>
</reference>
<dbReference type="HOGENOM" id="CLU_052398_0_2_1"/>
<proteinExistence type="predicted"/>
<sequence>MPDLAQNPHLAIHPDFTSKSYCLARDCLVNKTIDHNTAACQLELLWTVNNDPERQERDWQLLEEQQAAAEKERLAREEQEQLQQEQERECELALQEDKKKNCHKHTPLPQDTMIPTEPIIVPAPITTHKLCKGDYCKLYFFTNKGLKDAELTPRSTDNDAMALLQSGDGLHSFVPIAAACTKGNVTRDEDLSWEEFTKAAHHLVSAMSDSGWC</sequence>
<feature type="coiled-coil region" evidence="1">
    <location>
        <begin position="61"/>
        <end position="96"/>
    </location>
</feature>